<protein>
    <submittedName>
        <fullName evidence="1">Uncharacterized protein</fullName>
    </submittedName>
</protein>
<evidence type="ECO:0000313" key="2">
    <source>
        <dbReference type="Proteomes" id="UP000197277"/>
    </source>
</evidence>
<comment type="caution">
    <text evidence="1">The sequence shown here is derived from an EMBL/GenBank/DDBJ whole genome shotgun (WGS) entry which is preliminary data.</text>
</comment>
<gene>
    <name evidence="1" type="ORF">CDA63_05010</name>
</gene>
<evidence type="ECO:0000313" key="1">
    <source>
        <dbReference type="EMBL" id="OWP64092.1"/>
    </source>
</evidence>
<organism evidence="1 2">
    <name type="scientific">Hymenobacter amundsenii</name>
    <dbReference type="NCBI Taxonomy" id="2006685"/>
    <lineage>
        <taxon>Bacteria</taxon>
        <taxon>Pseudomonadati</taxon>
        <taxon>Bacteroidota</taxon>
        <taxon>Cytophagia</taxon>
        <taxon>Cytophagales</taxon>
        <taxon>Hymenobacteraceae</taxon>
        <taxon>Hymenobacter</taxon>
    </lineage>
</organism>
<name>A0A246FMZ4_9BACT</name>
<dbReference type="OrthoDB" id="3521766at2"/>
<dbReference type="Proteomes" id="UP000197277">
    <property type="component" value="Unassembled WGS sequence"/>
</dbReference>
<accession>A0A246FMZ4</accession>
<dbReference type="AlphaFoldDB" id="A0A246FMZ4"/>
<dbReference type="EMBL" id="NIRR01000005">
    <property type="protein sequence ID" value="OWP64092.1"/>
    <property type="molecule type" value="Genomic_DNA"/>
</dbReference>
<proteinExistence type="predicted"/>
<sequence>MKISASALAGTQFGGLASKLRKSTYAALAGADSVTRQVVQGELPEMQLAGKLAFCRQQTVFSNISHLNKTLGATSIQGIAGYPMLS</sequence>
<reference evidence="1 2" key="1">
    <citation type="submission" date="2017-06" db="EMBL/GenBank/DDBJ databases">
        <title>Hymenobacter amundsenii sp. nov. isolated from regoliths in Antarctica.</title>
        <authorList>
            <person name="Sedlacek I."/>
            <person name="Kralova S."/>
            <person name="Pantucek R."/>
            <person name="Svec P."/>
            <person name="Holochova P."/>
            <person name="Stankova E."/>
            <person name="Vrbovska V."/>
            <person name="Busse H.-J."/>
        </authorList>
    </citation>
    <scope>NUCLEOTIDE SEQUENCE [LARGE SCALE GENOMIC DNA]</scope>
    <source>
        <strain evidence="1 2">CCM 8682</strain>
    </source>
</reference>
<dbReference type="RefSeq" id="WP_088463358.1">
    <property type="nucleotide sequence ID" value="NZ_NIRR01000005.1"/>
</dbReference>
<keyword evidence="2" id="KW-1185">Reference proteome</keyword>